<name>A0A559M902_9HELO</name>
<dbReference type="Pfam" id="PF06985">
    <property type="entry name" value="HET"/>
    <property type="match status" value="1"/>
</dbReference>
<evidence type="ECO:0000313" key="3">
    <source>
        <dbReference type="Proteomes" id="UP000315522"/>
    </source>
</evidence>
<dbReference type="PANTHER" id="PTHR33112:SF9">
    <property type="entry name" value="HETEROKARYON INCOMPATIBILITY DOMAIN-CONTAINING PROTEIN"/>
    <property type="match status" value="1"/>
</dbReference>
<reference evidence="2 3" key="1">
    <citation type="submission" date="2018-05" db="EMBL/GenBank/DDBJ databases">
        <title>Genome sequencing and assembly of the regulated plant pathogen Lachnellula willkommii and related sister species for the development of diagnostic species identification markers.</title>
        <authorList>
            <person name="Giroux E."/>
            <person name="Bilodeau G."/>
        </authorList>
    </citation>
    <scope>NUCLEOTIDE SEQUENCE [LARGE SCALE GENOMIC DNA]</scope>
    <source>
        <strain evidence="2 3">CBS 172.35</strain>
    </source>
</reference>
<dbReference type="AlphaFoldDB" id="A0A559M902"/>
<evidence type="ECO:0000259" key="1">
    <source>
        <dbReference type="Pfam" id="PF06985"/>
    </source>
</evidence>
<organism evidence="2 3">
    <name type="scientific">Lachnellula willkommii</name>
    <dbReference type="NCBI Taxonomy" id="215461"/>
    <lineage>
        <taxon>Eukaryota</taxon>
        <taxon>Fungi</taxon>
        <taxon>Dikarya</taxon>
        <taxon>Ascomycota</taxon>
        <taxon>Pezizomycotina</taxon>
        <taxon>Leotiomycetes</taxon>
        <taxon>Helotiales</taxon>
        <taxon>Lachnaceae</taxon>
        <taxon>Lachnellula</taxon>
    </lineage>
</organism>
<feature type="domain" description="Heterokaryon incompatibility" evidence="1">
    <location>
        <begin position="15"/>
        <end position="165"/>
    </location>
</feature>
<comment type="caution">
    <text evidence="2">The sequence shown here is derived from an EMBL/GenBank/DDBJ whole genome shotgun (WGS) entry which is preliminary data.</text>
</comment>
<protein>
    <recommendedName>
        <fullName evidence="1">Heterokaryon incompatibility domain-containing protein</fullName>
    </recommendedName>
</protein>
<dbReference type="InterPro" id="IPR010730">
    <property type="entry name" value="HET"/>
</dbReference>
<accession>A0A559M902</accession>
<proteinExistence type="predicted"/>
<gene>
    <name evidence="2" type="ORF">LAWI1_G007523</name>
</gene>
<dbReference type="EMBL" id="QGML01001254">
    <property type="protein sequence ID" value="TVY89433.1"/>
    <property type="molecule type" value="Genomic_DNA"/>
</dbReference>
<dbReference type="PANTHER" id="PTHR33112">
    <property type="entry name" value="DOMAIN PROTEIN, PUTATIVE-RELATED"/>
    <property type="match status" value="1"/>
</dbReference>
<dbReference type="Proteomes" id="UP000315522">
    <property type="component" value="Unassembled WGS sequence"/>
</dbReference>
<evidence type="ECO:0000313" key="2">
    <source>
        <dbReference type="EMBL" id="TVY89433.1"/>
    </source>
</evidence>
<keyword evidence="3" id="KW-1185">Reference proteome</keyword>
<sequence length="327" mass="37324">MSHDLKKQSTSPIKYTTLSYCWGNAKFRTTKENELLHRQELTYEHLPRTLQDAITVTRQLSIPYIWIDALCIVQDDPAEWEIESSKMRDVYLGSSLTIAASDAADVYTGCFPASFDGNGGLDPPDIFFISNIRDEGEFVIRLQSEDIRRFADGVVLNSRGWVLQEMVLSNRIVHCMKSGLYWECKCAYQTETGVKFDRSAVNENSLAILPHEAQMGTETNKIWWNWMESYLPWLELPDIINLLQRIFRSLVFGKAAFIKTYYGAGFHLSQTGFRQSQMLYGMLLLGLGYHAPMRFRSITDSEDTAMIVKFNIILAFLNGQSTGTLSL</sequence>